<dbReference type="EMBL" id="LQQY01000015">
    <property type="protein sequence ID" value="KZE48922.1"/>
    <property type="molecule type" value="Genomic_DNA"/>
</dbReference>
<accession>A0A165KDR4</accession>
<name>A0A165KDR4_9BACI</name>
<dbReference type="OrthoDB" id="2661780at2"/>
<dbReference type="RefSeq" id="WP_048012119.1">
    <property type="nucleotide sequence ID" value="NZ_CP047095.1"/>
</dbReference>
<dbReference type="PATRIC" id="fig|189381.10.peg.62"/>
<reference evidence="4" key="1">
    <citation type="submission" date="2016-01" db="EMBL/GenBank/DDBJ databases">
        <title>Whole genome sequencing of Bhargavaea cecembensis T14.</title>
        <authorList>
            <person name="Hong K.W."/>
        </authorList>
    </citation>
    <scope>NUCLEOTIDE SEQUENCE [LARGE SCALE GENOMIC DNA]</scope>
    <source>
        <strain evidence="4">M19</strain>
    </source>
</reference>
<proteinExistence type="predicted"/>
<sequence length="305" mass="35224">MVKKWMVILVACVLLTACGLGEKKETASKTEAASDEKKANVSEAEKATNEKETSASTAETDEPEQEQPLKTFDELTPEELKIPTVPMESPYGEDGNFKHVHTDKELARDFTDENNMIRFDLDEDPIRIMRTGNIDNVMNYSDTFIDLSENLSYKLQDPEEIEIAYQLFIDHPPVQLQGKEGIEYRSWEEATNMERGIIQMTILLSVPMNYLQYAIEQDEYDTEQFKTAQAEFKRIGDPMVLFPSPQTPLDYELYESIRTVHALWGKLGLYQKPEQDKEEFKALYDQTRQEVNNLFARVNYTLSEE</sequence>
<comment type="caution">
    <text evidence="3">The sequence shown here is derived from an EMBL/GenBank/DDBJ whole genome shotgun (WGS) entry which is preliminary data.</text>
</comment>
<feature type="region of interest" description="Disordered" evidence="1">
    <location>
        <begin position="23"/>
        <end position="77"/>
    </location>
</feature>
<feature type="signal peptide" evidence="2">
    <location>
        <begin position="1"/>
        <end position="19"/>
    </location>
</feature>
<organism evidence="3 4">
    <name type="scientific">Rossellomorea marisflavi</name>
    <dbReference type="NCBI Taxonomy" id="189381"/>
    <lineage>
        <taxon>Bacteria</taxon>
        <taxon>Bacillati</taxon>
        <taxon>Bacillota</taxon>
        <taxon>Bacilli</taxon>
        <taxon>Bacillales</taxon>
        <taxon>Bacillaceae</taxon>
        <taxon>Rossellomorea</taxon>
    </lineage>
</organism>
<feature type="compositionally biased region" description="Basic and acidic residues" evidence="1">
    <location>
        <begin position="23"/>
        <end position="53"/>
    </location>
</feature>
<evidence type="ECO:0000256" key="2">
    <source>
        <dbReference type="SAM" id="SignalP"/>
    </source>
</evidence>
<keyword evidence="2" id="KW-0732">Signal</keyword>
<dbReference type="Proteomes" id="UP000076510">
    <property type="component" value="Unassembled WGS sequence"/>
</dbReference>
<evidence type="ECO:0000313" key="3">
    <source>
        <dbReference type="EMBL" id="KZE48922.1"/>
    </source>
</evidence>
<protein>
    <submittedName>
        <fullName evidence="3">Uncharacterized protein</fullName>
    </submittedName>
</protein>
<evidence type="ECO:0000313" key="4">
    <source>
        <dbReference type="Proteomes" id="UP000076510"/>
    </source>
</evidence>
<dbReference type="PROSITE" id="PS51257">
    <property type="entry name" value="PROKAR_LIPOPROTEIN"/>
    <property type="match status" value="1"/>
</dbReference>
<feature type="chain" id="PRO_5038535545" evidence="2">
    <location>
        <begin position="20"/>
        <end position="305"/>
    </location>
</feature>
<gene>
    <name evidence="3" type="ORF">AV649_18625</name>
</gene>
<evidence type="ECO:0000256" key="1">
    <source>
        <dbReference type="SAM" id="MobiDB-lite"/>
    </source>
</evidence>
<dbReference type="AlphaFoldDB" id="A0A165KDR4"/>